<gene>
    <name evidence="8" type="ORF">NM961_01740</name>
</gene>
<evidence type="ECO:0000256" key="6">
    <source>
        <dbReference type="SAM" id="Phobius"/>
    </source>
</evidence>
<keyword evidence="4 6" id="KW-1133">Transmembrane helix</keyword>
<dbReference type="EMBL" id="JANFQO010000001">
    <property type="protein sequence ID" value="MCQ4163422.1"/>
    <property type="molecule type" value="Genomic_DNA"/>
</dbReference>
<sequence>MTAAAPVSSAFAAARRELRYLRETPAELLLMTLFPCVLGGILAWLLSAAAIRDLPVTVVDQDRSSLSRDLIRRLDNSPGLRVASVLGDMGEAWSRVRGMDAYAVVLIPDLSTRRLYREGSARLLVYYNASYLTAGQGAARDVAAAVASLNAQLLLRDIAKMRGTAGLRSPPLGVQATLLSNAPRSFEHYLLELLFPGVLHLMAGLGMVASLGREVRDGTRGPWLAASPHPLASLAGKLAPYVLWFGALSCVGFAYLVVVCGSVIAGSAGLLVAGAFALALAGAGISLLLVGALRDMGTALSMCGLYIGTALAFSGATFPTLGGALFTRIWNLLLPLTAYLKLQLQQFDVGSPVRDSLLWLGVLLLFCLLPGAIGAYLLLRHARQPAAA</sequence>
<accession>A0ABT1QLT6</accession>
<keyword evidence="2" id="KW-1003">Cell membrane</keyword>
<comment type="subcellular location">
    <subcellularLocation>
        <location evidence="1">Cell membrane</location>
        <topology evidence="1">Multi-pass membrane protein</topology>
    </subcellularLocation>
</comment>
<feature type="transmembrane region" description="Helical" evidence="6">
    <location>
        <begin position="270"/>
        <end position="293"/>
    </location>
</feature>
<dbReference type="Proteomes" id="UP001165498">
    <property type="component" value="Unassembled WGS sequence"/>
</dbReference>
<dbReference type="PANTHER" id="PTHR30294:SF29">
    <property type="entry name" value="MULTIDRUG ABC TRANSPORTER PERMEASE YBHS-RELATED"/>
    <property type="match status" value="1"/>
</dbReference>
<evidence type="ECO:0000256" key="1">
    <source>
        <dbReference type="ARBA" id="ARBA00004651"/>
    </source>
</evidence>
<evidence type="ECO:0000256" key="2">
    <source>
        <dbReference type="ARBA" id="ARBA00022475"/>
    </source>
</evidence>
<feature type="transmembrane region" description="Helical" evidence="6">
    <location>
        <begin position="305"/>
        <end position="326"/>
    </location>
</feature>
<evidence type="ECO:0000256" key="5">
    <source>
        <dbReference type="ARBA" id="ARBA00023136"/>
    </source>
</evidence>
<evidence type="ECO:0000313" key="9">
    <source>
        <dbReference type="Proteomes" id="UP001165498"/>
    </source>
</evidence>
<feature type="transmembrane region" description="Helical" evidence="6">
    <location>
        <begin position="193"/>
        <end position="212"/>
    </location>
</feature>
<keyword evidence="9" id="KW-1185">Reference proteome</keyword>
<feature type="domain" description="ABC-2 type transporter transmembrane" evidence="7">
    <location>
        <begin position="28"/>
        <end position="375"/>
    </location>
</feature>
<comment type="caution">
    <text evidence="8">The sequence shown here is derived from an EMBL/GenBank/DDBJ whole genome shotgun (WGS) entry which is preliminary data.</text>
</comment>
<evidence type="ECO:0000256" key="3">
    <source>
        <dbReference type="ARBA" id="ARBA00022692"/>
    </source>
</evidence>
<organism evidence="8 9">
    <name type="scientific">Tahibacter harae</name>
    <dbReference type="NCBI Taxonomy" id="2963937"/>
    <lineage>
        <taxon>Bacteria</taxon>
        <taxon>Pseudomonadati</taxon>
        <taxon>Pseudomonadota</taxon>
        <taxon>Gammaproteobacteria</taxon>
        <taxon>Lysobacterales</taxon>
        <taxon>Rhodanobacteraceae</taxon>
        <taxon>Tahibacter</taxon>
    </lineage>
</organism>
<reference evidence="8" key="1">
    <citation type="submission" date="2022-07" db="EMBL/GenBank/DDBJ databases">
        <title>Tahibacter sp., a new gammaproteobacterium isolated from the silt sample collected at pig farm.</title>
        <authorList>
            <person name="Chen H."/>
        </authorList>
    </citation>
    <scope>NUCLEOTIDE SEQUENCE</scope>
    <source>
        <strain evidence="8">P2K</strain>
    </source>
</reference>
<feature type="transmembrane region" description="Helical" evidence="6">
    <location>
        <begin position="241"/>
        <end position="264"/>
    </location>
</feature>
<name>A0ABT1QLT6_9GAMM</name>
<feature type="transmembrane region" description="Helical" evidence="6">
    <location>
        <begin position="28"/>
        <end position="51"/>
    </location>
</feature>
<feature type="transmembrane region" description="Helical" evidence="6">
    <location>
        <begin position="357"/>
        <end position="379"/>
    </location>
</feature>
<evidence type="ECO:0000313" key="8">
    <source>
        <dbReference type="EMBL" id="MCQ4163422.1"/>
    </source>
</evidence>
<evidence type="ECO:0000259" key="7">
    <source>
        <dbReference type="Pfam" id="PF12698"/>
    </source>
</evidence>
<evidence type="ECO:0000256" key="4">
    <source>
        <dbReference type="ARBA" id="ARBA00022989"/>
    </source>
</evidence>
<dbReference type="Pfam" id="PF12698">
    <property type="entry name" value="ABC2_membrane_3"/>
    <property type="match status" value="1"/>
</dbReference>
<dbReference type="Gene3D" id="3.40.1710.10">
    <property type="entry name" value="abc type-2 transporter like domain"/>
    <property type="match status" value="1"/>
</dbReference>
<keyword evidence="3 6" id="KW-0812">Transmembrane</keyword>
<dbReference type="PANTHER" id="PTHR30294">
    <property type="entry name" value="MEMBRANE COMPONENT OF ABC TRANSPORTER YHHJ-RELATED"/>
    <property type="match status" value="1"/>
</dbReference>
<dbReference type="InterPro" id="IPR051449">
    <property type="entry name" value="ABC-2_transporter_component"/>
</dbReference>
<proteinExistence type="predicted"/>
<protein>
    <submittedName>
        <fullName evidence="8">ABC transporter permease</fullName>
    </submittedName>
</protein>
<dbReference type="RefSeq" id="WP_255910562.1">
    <property type="nucleotide sequence ID" value="NZ_JANFQO010000001.1"/>
</dbReference>
<dbReference type="InterPro" id="IPR013525">
    <property type="entry name" value="ABC2_TM"/>
</dbReference>
<keyword evidence="5 6" id="KW-0472">Membrane</keyword>